<evidence type="ECO:0000259" key="16">
    <source>
        <dbReference type="PROSITE" id="PS51384"/>
    </source>
</evidence>
<evidence type="ECO:0000256" key="3">
    <source>
        <dbReference type="ARBA" id="ARBA00012668"/>
    </source>
</evidence>
<keyword evidence="18" id="KW-1185">Reference proteome</keyword>
<dbReference type="SUPFAM" id="SSF63380">
    <property type="entry name" value="Riboflavin synthase domain-like"/>
    <property type="match status" value="1"/>
</dbReference>
<evidence type="ECO:0000256" key="9">
    <source>
        <dbReference type="ARBA" id="ARBA00023002"/>
    </source>
</evidence>
<keyword evidence="6 14" id="KW-0812">Transmembrane</keyword>
<protein>
    <recommendedName>
        <fullName evidence="3">ferric-chelate reductase (NADPH)</fullName>
        <ecNumber evidence="3">1.16.1.9</ecNumber>
    </recommendedName>
</protein>
<dbReference type="GO" id="GO:0005886">
    <property type="term" value="C:plasma membrane"/>
    <property type="evidence" value="ECO:0007669"/>
    <property type="project" value="UniProtKB-SubCell"/>
</dbReference>
<keyword evidence="9" id="KW-0560">Oxidoreductase</keyword>
<dbReference type="InterPro" id="IPR013130">
    <property type="entry name" value="Fe3_Rdtase_TM_dom"/>
</dbReference>
<feature type="chain" id="PRO_5030815652" description="ferric-chelate reductase (NADPH)" evidence="15">
    <location>
        <begin position="20"/>
        <end position="728"/>
    </location>
</feature>
<dbReference type="RefSeq" id="XP_041549555.1">
    <property type="nucleotide sequence ID" value="XM_041698029.1"/>
</dbReference>
<reference evidence="17" key="1">
    <citation type="submission" date="2021-01" db="EMBL/GenBank/DDBJ databases">
        <authorList>
            <consortium name="Aspergillus puulaauensis MK2 genome sequencing consortium"/>
            <person name="Kazuki M."/>
            <person name="Futagami T."/>
        </authorList>
    </citation>
    <scope>NUCLEOTIDE SEQUENCE</scope>
    <source>
        <strain evidence="17">MK2</strain>
    </source>
</reference>
<comment type="catalytic activity">
    <reaction evidence="13">
        <text>2 a Fe(II)-siderophore + NADP(+) + H(+) = 2 a Fe(III)-siderophore + NADPH</text>
        <dbReference type="Rhea" id="RHEA:28795"/>
        <dbReference type="Rhea" id="RHEA-COMP:11342"/>
        <dbReference type="Rhea" id="RHEA-COMP:11344"/>
        <dbReference type="ChEBI" id="CHEBI:15378"/>
        <dbReference type="ChEBI" id="CHEBI:29033"/>
        <dbReference type="ChEBI" id="CHEBI:29034"/>
        <dbReference type="ChEBI" id="CHEBI:57783"/>
        <dbReference type="ChEBI" id="CHEBI:58349"/>
        <dbReference type="EC" id="1.16.1.9"/>
    </reaction>
</comment>
<dbReference type="Pfam" id="PF01794">
    <property type="entry name" value="Ferric_reduct"/>
    <property type="match status" value="1"/>
</dbReference>
<dbReference type="InterPro" id="IPR013121">
    <property type="entry name" value="Fe_red_NAD-bd_6"/>
</dbReference>
<gene>
    <name evidence="17" type="ORF">APUU_10189A</name>
</gene>
<keyword evidence="12" id="KW-0325">Glycoprotein</keyword>
<evidence type="ECO:0000256" key="6">
    <source>
        <dbReference type="ARBA" id="ARBA00022692"/>
    </source>
</evidence>
<dbReference type="PROSITE" id="PS51384">
    <property type="entry name" value="FAD_FR"/>
    <property type="match status" value="1"/>
</dbReference>
<dbReference type="InterPro" id="IPR051410">
    <property type="entry name" value="Ferric/Cupric_Reductase"/>
</dbReference>
<feature type="transmembrane region" description="Helical" evidence="14">
    <location>
        <begin position="362"/>
        <end position="382"/>
    </location>
</feature>
<keyword evidence="15" id="KW-0732">Signal</keyword>
<keyword evidence="10" id="KW-0406">Ion transport</keyword>
<feature type="transmembrane region" description="Helical" evidence="14">
    <location>
        <begin position="144"/>
        <end position="169"/>
    </location>
</feature>
<dbReference type="OrthoDB" id="167398at2759"/>
<proteinExistence type="inferred from homology"/>
<dbReference type="KEGG" id="apuu:APUU_10189A"/>
<dbReference type="SFLD" id="SFLDG01168">
    <property type="entry name" value="Ferric_reductase_subgroup_(FRE"/>
    <property type="match status" value="1"/>
</dbReference>
<comment type="subcellular location">
    <subcellularLocation>
        <location evidence="1">Cell membrane</location>
        <topology evidence="1">Multi-pass membrane protein</topology>
    </subcellularLocation>
</comment>
<keyword evidence="5" id="KW-1003">Cell membrane</keyword>
<dbReference type="InterPro" id="IPR017938">
    <property type="entry name" value="Riboflavin_synthase-like_b-brl"/>
</dbReference>
<dbReference type="Pfam" id="PF08022">
    <property type="entry name" value="FAD_binding_8"/>
    <property type="match status" value="1"/>
</dbReference>
<evidence type="ECO:0000256" key="11">
    <source>
        <dbReference type="ARBA" id="ARBA00023136"/>
    </source>
</evidence>
<dbReference type="Pfam" id="PF08030">
    <property type="entry name" value="NAD_binding_6"/>
    <property type="match status" value="1"/>
</dbReference>
<dbReference type="EMBL" id="AP024443">
    <property type="protein sequence ID" value="BCS17361.1"/>
    <property type="molecule type" value="Genomic_DNA"/>
</dbReference>
<dbReference type="GO" id="GO:0015677">
    <property type="term" value="P:copper ion import"/>
    <property type="evidence" value="ECO:0007669"/>
    <property type="project" value="TreeGrafter"/>
</dbReference>
<feature type="transmembrane region" description="Helical" evidence="14">
    <location>
        <begin position="257"/>
        <end position="275"/>
    </location>
</feature>
<reference evidence="17" key="2">
    <citation type="submission" date="2021-02" db="EMBL/GenBank/DDBJ databases">
        <title>Aspergillus puulaauensis MK2 genome sequence.</title>
        <authorList>
            <person name="Futagami T."/>
            <person name="Mori K."/>
            <person name="Kadooka C."/>
            <person name="Tanaka T."/>
        </authorList>
    </citation>
    <scope>NUCLEOTIDE SEQUENCE</scope>
    <source>
        <strain evidence="17">MK2</strain>
    </source>
</reference>
<dbReference type="PANTHER" id="PTHR32361:SF9">
    <property type="entry name" value="FERRIC REDUCTASE TRANSMEMBRANE COMPONENT 3-RELATED"/>
    <property type="match status" value="1"/>
</dbReference>
<name>A0A7R7X9R3_9EURO</name>
<feature type="signal peptide" evidence="15">
    <location>
        <begin position="1"/>
        <end position="19"/>
    </location>
</feature>
<evidence type="ECO:0000313" key="17">
    <source>
        <dbReference type="EMBL" id="BCS17361.1"/>
    </source>
</evidence>
<evidence type="ECO:0000256" key="10">
    <source>
        <dbReference type="ARBA" id="ARBA00023065"/>
    </source>
</evidence>
<organism evidence="17 18">
    <name type="scientific">Aspergillus puulaauensis</name>
    <dbReference type="NCBI Taxonomy" id="1220207"/>
    <lineage>
        <taxon>Eukaryota</taxon>
        <taxon>Fungi</taxon>
        <taxon>Dikarya</taxon>
        <taxon>Ascomycota</taxon>
        <taxon>Pezizomycotina</taxon>
        <taxon>Eurotiomycetes</taxon>
        <taxon>Eurotiomycetidae</taxon>
        <taxon>Eurotiales</taxon>
        <taxon>Aspergillaceae</taxon>
        <taxon>Aspergillus</taxon>
    </lineage>
</organism>
<evidence type="ECO:0000256" key="13">
    <source>
        <dbReference type="ARBA" id="ARBA00048483"/>
    </source>
</evidence>
<dbReference type="InterPro" id="IPR039261">
    <property type="entry name" value="FNR_nucleotide-bd"/>
</dbReference>
<dbReference type="InterPro" id="IPR017927">
    <property type="entry name" value="FAD-bd_FR_type"/>
</dbReference>
<evidence type="ECO:0000313" key="18">
    <source>
        <dbReference type="Proteomes" id="UP000654913"/>
    </source>
</evidence>
<dbReference type="CDD" id="cd06186">
    <property type="entry name" value="NOX_Duox_like_FAD_NADP"/>
    <property type="match status" value="1"/>
</dbReference>
<comment type="similarity">
    <text evidence="2">Belongs to the ferric reductase (FRE) family.</text>
</comment>
<feature type="transmembrane region" description="Helical" evidence="14">
    <location>
        <begin position="217"/>
        <end position="237"/>
    </location>
</feature>
<feature type="domain" description="FAD-binding FR-type" evidence="16">
    <location>
        <begin position="404"/>
        <end position="535"/>
    </location>
</feature>
<evidence type="ECO:0000256" key="14">
    <source>
        <dbReference type="SAM" id="Phobius"/>
    </source>
</evidence>
<dbReference type="SUPFAM" id="SSF52343">
    <property type="entry name" value="Ferredoxin reductase-like, C-terminal NADP-linked domain"/>
    <property type="match status" value="1"/>
</dbReference>
<dbReference type="GO" id="GO:0052851">
    <property type="term" value="F:ferric-chelate reductase (NADPH) activity"/>
    <property type="evidence" value="ECO:0007669"/>
    <property type="project" value="UniProtKB-EC"/>
</dbReference>
<evidence type="ECO:0000256" key="1">
    <source>
        <dbReference type="ARBA" id="ARBA00004651"/>
    </source>
</evidence>
<accession>A0A7R7X9R3</accession>
<evidence type="ECO:0000256" key="12">
    <source>
        <dbReference type="ARBA" id="ARBA00023180"/>
    </source>
</evidence>
<evidence type="ECO:0000256" key="4">
    <source>
        <dbReference type="ARBA" id="ARBA00022448"/>
    </source>
</evidence>
<dbReference type="GO" id="GO:0006826">
    <property type="term" value="P:iron ion transport"/>
    <property type="evidence" value="ECO:0007669"/>
    <property type="project" value="TreeGrafter"/>
</dbReference>
<dbReference type="PANTHER" id="PTHR32361">
    <property type="entry name" value="FERRIC/CUPRIC REDUCTASE TRANSMEMBRANE COMPONENT"/>
    <property type="match status" value="1"/>
</dbReference>
<dbReference type="SFLD" id="SFLDS00052">
    <property type="entry name" value="Ferric_Reductase_Domain"/>
    <property type="match status" value="1"/>
</dbReference>
<keyword evidence="7" id="KW-0249">Electron transport</keyword>
<evidence type="ECO:0000256" key="5">
    <source>
        <dbReference type="ARBA" id="ARBA00022475"/>
    </source>
</evidence>
<evidence type="ECO:0000256" key="15">
    <source>
        <dbReference type="SAM" id="SignalP"/>
    </source>
</evidence>
<keyword evidence="8 14" id="KW-1133">Transmembrane helix</keyword>
<dbReference type="GO" id="GO:0006879">
    <property type="term" value="P:intracellular iron ion homeostasis"/>
    <property type="evidence" value="ECO:0007669"/>
    <property type="project" value="TreeGrafter"/>
</dbReference>
<dbReference type="AlphaFoldDB" id="A0A7R7X9R3"/>
<keyword evidence="11 14" id="KW-0472">Membrane</keyword>
<dbReference type="GeneID" id="64967366"/>
<dbReference type="Proteomes" id="UP000654913">
    <property type="component" value="Chromosome 1"/>
</dbReference>
<keyword evidence="4" id="KW-0813">Transport</keyword>
<dbReference type="InterPro" id="IPR013112">
    <property type="entry name" value="FAD-bd_8"/>
</dbReference>
<evidence type="ECO:0000256" key="2">
    <source>
        <dbReference type="ARBA" id="ARBA00006278"/>
    </source>
</evidence>
<evidence type="ECO:0000256" key="7">
    <source>
        <dbReference type="ARBA" id="ARBA00022982"/>
    </source>
</evidence>
<evidence type="ECO:0000256" key="8">
    <source>
        <dbReference type="ARBA" id="ARBA00022989"/>
    </source>
</evidence>
<dbReference type="Gene3D" id="3.40.50.80">
    <property type="entry name" value="Nucleotide-binding domain of ferredoxin-NADP reductase (FNR) module"/>
    <property type="match status" value="1"/>
</dbReference>
<feature type="transmembrane region" description="Helical" evidence="14">
    <location>
        <begin position="335"/>
        <end position="355"/>
    </location>
</feature>
<dbReference type="EC" id="1.16.1.9" evidence="3"/>
<sequence length="728" mass="82151">MRHFIVLWPLFSYVIVATSNPGDCGDACKSVISGLTFTGVSPLSDYYGSLCTNTLSVQSTFLCMKHYCTDSENYATFEDLSSFCEEYGAVSLLPWSIISNISDAKYLEYPHIGPDDLTSTTTYTTPVFVEALTWTTSTVTRANYGYAMFGYFGIIIVVTAFIRLAGYLLHTCPFPVPQSFPTLRRQLKQHISTPALIGKRVSQPSIAGTVPTRLQSLTIAAFVIINFVICCVHHAIFEGNIYWPNLSSQLARYVADRAGVLAFCNLTLLWAFAMRNNVLIWLTGWSFATFNQFHRWVARLATVEAICHGICYTVFEFNEVGFEGYKFVWTERYWWMGVIGVSSMSFLGVLAVYPLRKHMYEFFLLVHILLAVLLLVAMWYHLEIFNGEYDPYIWACASVWAFDRALRYGRILVINRFTMKSTARYIEEANVVKVTVPIRDIIRPKPGTYYYIYMVSGLKIWECHPFTLSSWESSHSKTSNDGPSTVTFMFRVYNGFTRRVRERLEVNTHADNGSEKCHKPIRLLIEGPYGHGHTLSGHSSVLFIVGGLGVTVALSHLQALRESAARDENMRTRRIHVVWSVREEGLLHEVYEEDLAQWRSSDAARRFDLRFDAYVTGAGHVSSTAVPVGQSPTDKQMVSDETDLGLLDSGILPETHPSVSFQKNIFRHRPRVHDIVHEAAEACAMPEEDLAVVSCGPGALSDDVRDAVVEALGRGHNSIDLYPETFTW</sequence>